<comment type="caution">
    <text evidence="4">The sequence shown here is derived from an EMBL/GenBank/DDBJ whole genome shotgun (WGS) entry which is preliminary data.</text>
</comment>
<proteinExistence type="predicted"/>
<name>A0AB35X5Y7_9ENTR</name>
<dbReference type="SUPFAM" id="SSF46689">
    <property type="entry name" value="Homeodomain-like"/>
    <property type="match status" value="1"/>
</dbReference>
<dbReference type="GO" id="GO:0003700">
    <property type="term" value="F:DNA-binding transcription factor activity"/>
    <property type="evidence" value="ECO:0007669"/>
    <property type="project" value="TreeGrafter"/>
</dbReference>
<sequence length="191" mass="21239">MNREYSSPHAVSAKEKILTSAHTLFYLHGIRATGIDKIIEHAGVTKVTFYRHFPSKNLLILAYLDYRHILWMDWFSNALKQNEVTTPDPVEALLSTLCLWWTDPEFRGCAFLNATAEMSEVLPEVEQLTRDHKAAVAAELASRWSLDDSALAAVVMALDGAIMHAQMGNPVDRVAGQLRQMLTALLASASS</sequence>
<keyword evidence="1 2" id="KW-0238">DNA-binding</keyword>
<evidence type="ECO:0000313" key="4">
    <source>
        <dbReference type="EMBL" id="MEE9653781.1"/>
    </source>
</evidence>
<dbReference type="Pfam" id="PF00440">
    <property type="entry name" value="TetR_N"/>
    <property type="match status" value="1"/>
</dbReference>
<dbReference type="PROSITE" id="PS50977">
    <property type="entry name" value="HTH_TETR_2"/>
    <property type="match status" value="1"/>
</dbReference>
<gene>
    <name evidence="4" type="ORF">V4836_06350</name>
</gene>
<dbReference type="GO" id="GO:0000976">
    <property type="term" value="F:transcription cis-regulatory region binding"/>
    <property type="evidence" value="ECO:0007669"/>
    <property type="project" value="TreeGrafter"/>
</dbReference>
<dbReference type="InterPro" id="IPR050109">
    <property type="entry name" value="HTH-type_TetR-like_transc_reg"/>
</dbReference>
<reference evidence="4 5" key="1">
    <citation type="submission" date="2023-10" db="EMBL/GenBank/DDBJ databases">
        <title>Wastewater isolates of ESBL- and carbapenemase-producing Gram-negative bacteria from New Zealand.</title>
        <authorList>
            <person name="Straub C."/>
            <person name="Weaver L."/>
            <person name="Cornelius A."/>
            <person name="Mcgill E."/>
            <person name="Dyet K."/>
            <person name="White L."/>
            <person name="Pattis I."/>
        </authorList>
    </citation>
    <scope>NUCLEOTIDE SEQUENCE [LARGE SCALE GENOMIC DNA]</scope>
    <source>
        <strain evidence="4 5">ESBL09</strain>
    </source>
</reference>
<dbReference type="RefSeq" id="WP_331387940.1">
    <property type="nucleotide sequence ID" value="NZ_JAZKKV010000001.1"/>
</dbReference>
<protein>
    <submittedName>
        <fullName evidence="4">TetR/AcrR family transcriptional regulator</fullName>
    </submittedName>
</protein>
<dbReference type="EMBL" id="JAZKKV010000001">
    <property type="protein sequence ID" value="MEE9653781.1"/>
    <property type="molecule type" value="Genomic_DNA"/>
</dbReference>
<dbReference type="PRINTS" id="PR00455">
    <property type="entry name" value="HTHTETR"/>
</dbReference>
<accession>A0AB35X5Y7</accession>
<dbReference type="PANTHER" id="PTHR30055:SF200">
    <property type="entry name" value="HTH-TYPE TRANSCRIPTIONAL REPRESSOR BDCR"/>
    <property type="match status" value="1"/>
</dbReference>
<dbReference type="SUPFAM" id="SSF48498">
    <property type="entry name" value="Tetracyclin repressor-like, C-terminal domain"/>
    <property type="match status" value="1"/>
</dbReference>
<evidence type="ECO:0000259" key="3">
    <source>
        <dbReference type="PROSITE" id="PS50977"/>
    </source>
</evidence>
<dbReference type="InterPro" id="IPR036271">
    <property type="entry name" value="Tet_transcr_reg_TetR-rel_C_sf"/>
</dbReference>
<dbReference type="PANTHER" id="PTHR30055">
    <property type="entry name" value="HTH-TYPE TRANSCRIPTIONAL REGULATOR RUTR"/>
    <property type="match status" value="1"/>
</dbReference>
<evidence type="ECO:0000256" key="1">
    <source>
        <dbReference type="ARBA" id="ARBA00023125"/>
    </source>
</evidence>
<organism evidence="4 5">
    <name type="scientific">Kluyvera ascorbata</name>
    <dbReference type="NCBI Taxonomy" id="51288"/>
    <lineage>
        <taxon>Bacteria</taxon>
        <taxon>Pseudomonadati</taxon>
        <taxon>Pseudomonadota</taxon>
        <taxon>Gammaproteobacteria</taxon>
        <taxon>Enterobacterales</taxon>
        <taxon>Enterobacteriaceae</taxon>
        <taxon>Kluyvera</taxon>
    </lineage>
</organism>
<dbReference type="Gene3D" id="1.10.357.10">
    <property type="entry name" value="Tetracycline Repressor, domain 2"/>
    <property type="match status" value="1"/>
</dbReference>
<dbReference type="InterPro" id="IPR009057">
    <property type="entry name" value="Homeodomain-like_sf"/>
</dbReference>
<keyword evidence="5" id="KW-1185">Reference proteome</keyword>
<dbReference type="AlphaFoldDB" id="A0AB35X5Y7"/>
<feature type="DNA-binding region" description="H-T-H motif" evidence="2">
    <location>
        <begin position="34"/>
        <end position="53"/>
    </location>
</feature>
<dbReference type="Proteomes" id="UP001331691">
    <property type="component" value="Unassembled WGS sequence"/>
</dbReference>
<feature type="domain" description="HTH tetR-type" evidence="3">
    <location>
        <begin position="11"/>
        <end position="71"/>
    </location>
</feature>
<dbReference type="InterPro" id="IPR001647">
    <property type="entry name" value="HTH_TetR"/>
</dbReference>
<evidence type="ECO:0000256" key="2">
    <source>
        <dbReference type="PROSITE-ProRule" id="PRU00335"/>
    </source>
</evidence>
<evidence type="ECO:0000313" key="5">
    <source>
        <dbReference type="Proteomes" id="UP001331691"/>
    </source>
</evidence>